<dbReference type="EMBL" id="CZBU01000001">
    <property type="protein sequence ID" value="CUQ75623.1"/>
    <property type="molecule type" value="Genomic_DNA"/>
</dbReference>
<feature type="transmembrane region" description="Helical" evidence="1">
    <location>
        <begin position="124"/>
        <end position="142"/>
    </location>
</feature>
<dbReference type="Proteomes" id="UP000095621">
    <property type="component" value="Unassembled WGS sequence"/>
</dbReference>
<feature type="transmembrane region" description="Helical" evidence="1">
    <location>
        <begin position="12"/>
        <end position="33"/>
    </location>
</feature>
<dbReference type="AlphaFoldDB" id="A0A174YKH4"/>
<reference evidence="2 3" key="1">
    <citation type="submission" date="2015-09" db="EMBL/GenBank/DDBJ databases">
        <authorList>
            <consortium name="Pathogen Informatics"/>
        </authorList>
    </citation>
    <scope>NUCLEOTIDE SEQUENCE [LARGE SCALE GENOMIC DNA]</scope>
    <source>
        <strain evidence="2 3">2789STDY5834875</strain>
    </source>
</reference>
<keyword evidence="1" id="KW-0472">Membrane</keyword>
<organism evidence="2 3">
    <name type="scientific">Lachnospira eligens</name>
    <dbReference type="NCBI Taxonomy" id="39485"/>
    <lineage>
        <taxon>Bacteria</taxon>
        <taxon>Bacillati</taxon>
        <taxon>Bacillota</taxon>
        <taxon>Clostridia</taxon>
        <taxon>Lachnospirales</taxon>
        <taxon>Lachnospiraceae</taxon>
        <taxon>Lachnospira</taxon>
    </lineage>
</organism>
<dbReference type="PANTHER" id="PTHR41771">
    <property type="entry name" value="MEMBRANE PROTEIN-RELATED"/>
    <property type="match status" value="1"/>
</dbReference>
<feature type="transmembrane region" description="Helical" evidence="1">
    <location>
        <begin position="309"/>
        <end position="327"/>
    </location>
</feature>
<evidence type="ECO:0000313" key="3">
    <source>
        <dbReference type="Proteomes" id="UP000095621"/>
    </source>
</evidence>
<dbReference type="Pfam" id="PF07907">
    <property type="entry name" value="YibE_F"/>
    <property type="match status" value="1"/>
</dbReference>
<dbReference type="OrthoDB" id="5753718at2"/>
<feature type="transmembrane region" description="Helical" evidence="1">
    <location>
        <begin position="174"/>
        <end position="192"/>
    </location>
</feature>
<feature type="transmembrane region" description="Helical" evidence="1">
    <location>
        <begin position="149"/>
        <end position="168"/>
    </location>
</feature>
<protein>
    <submittedName>
        <fullName evidence="2">YibE/F-like protein</fullName>
    </submittedName>
</protein>
<evidence type="ECO:0000256" key="1">
    <source>
        <dbReference type="SAM" id="Phobius"/>
    </source>
</evidence>
<sequence length="373" mass="39977">MENRRSLYKRTLRVLLPVVILAGIIIGSCQIQRAHIKADNGVVYVKAKVVQIIEDNSGGQPFSGAQKVKARITSGQYRGLDCELDNSNSYQRGAFCTKGTKVIAVIKDIDGTLTGSVYNYDRTMMVYVLLGLFSLSLVLVGGKKGAASLYALVFTFICVICMYVPLLYAGLNGVLAALITSIVILAASIYILNGFSSKTICAIIGTSTGIIISGGLAMIAGSMSHLNGFNMTDVESMIYIANNSKLHVSDILYAGILISSLGAVMDVSVSIVAAITEIHEKAPHLKAKELFMSGMHVGHDMMGTMSNTLILAYTGSATGTLLTIYSYEMPYLQFMGYNSIIIEIVCGLCGTIGVILTVPIQAFITTMVLKVRK</sequence>
<feature type="transmembrane region" description="Helical" evidence="1">
    <location>
        <begin position="339"/>
        <end position="364"/>
    </location>
</feature>
<dbReference type="PANTHER" id="PTHR41771:SF1">
    <property type="entry name" value="MEMBRANE PROTEIN"/>
    <property type="match status" value="1"/>
</dbReference>
<gene>
    <name evidence="2" type="ORF">ERS852490_00618</name>
</gene>
<accession>A0A174YKH4</accession>
<feature type="transmembrane region" description="Helical" evidence="1">
    <location>
        <begin position="199"/>
        <end position="221"/>
    </location>
</feature>
<keyword evidence="1" id="KW-0812">Transmembrane</keyword>
<dbReference type="RefSeq" id="WP_055214567.1">
    <property type="nucleotide sequence ID" value="NZ_CZBU01000001.1"/>
</dbReference>
<evidence type="ECO:0000313" key="2">
    <source>
        <dbReference type="EMBL" id="CUQ75623.1"/>
    </source>
</evidence>
<feature type="transmembrane region" description="Helical" evidence="1">
    <location>
        <begin position="251"/>
        <end position="276"/>
    </location>
</feature>
<dbReference type="PROSITE" id="PS51257">
    <property type="entry name" value="PROKAR_LIPOPROTEIN"/>
    <property type="match status" value="1"/>
</dbReference>
<name>A0A174YKH4_9FIRM</name>
<keyword evidence="1" id="KW-1133">Transmembrane helix</keyword>
<proteinExistence type="predicted"/>
<dbReference type="InterPro" id="IPR012507">
    <property type="entry name" value="YibE_F"/>
</dbReference>